<evidence type="ECO:0000256" key="1">
    <source>
        <dbReference type="SAM" id="MobiDB-lite"/>
    </source>
</evidence>
<dbReference type="WBParaSite" id="SRAE_X000170300.1">
    <property type="protein sequence ID" value="SRAE_X000170300.1"/>
    <property type="gene ID" value="WBGene00267278"/>
</dbReference>
<feature type="compositionally biased region" description="Low complexity" evidence="1">
    <location>
        <begin position="876"/>
        <end position="888"/>
    </location>
</feature>
<feature type="region of interest" description="Disordered" evidence="1">
    <location>
        <begin position="914"/>
        <end position="973"/>
    </location>
</feature>
<accession>A0A090KVR0</accession>
<dbReference type="CTD" id="36384772"/>
<reference evidence="4" key="3">
    <citation type="submission" date="2020-12" db="UniProtKB">
        <authorList>
            <consortium name="WormBaseParasite"/>
        </authorList>
    </citation>
    <scope>IDENTIFICATION</scope>
</reference>
<proteinExistence type="predicted"/>
<dbReference type="EMBL" id="LN609396">
    <property type="protein sequence ID" value="CEF59961.1"/>
    <property type="molecule type" value="Genomic_DNA"/>
</dbReference>
<feature type="compositionally biased region" description="Polar residues" evidence="1">
    <location>
        <begin position="954"/>
        <end position="973"/>
    </location>
</feature>
<feature type="region of interest" description="Disordered" evidence="1">
    <location>
        <begin position="377"/>
        <end position="398"/>
    </location>
</feature>
<evidence type="ECO:0000313" key="5">
    <source>
        <dbReference type="WormBase" id="SRAE_X000170300"/>
    </source>
</evidence>
<protein>
    <submittedName>
        <fullName evidence="2 4">Uncharacterized protein</fullName>
    </submittedName>
</protein>
<feature type="compositionally biased region" description="Low complexity" evidence="1">
    <location>
        <begin position="914"/>
        <end position="948"/>
    </location>
</feature>
<evidence type="ECO:0000313" key="4">
    <source>
        <dbReference type="WBParaSite" id="SRAE_X000170300.1"/>
    </source>
</evidence>
<sequence>MRFSPRHEKHRYIQNLQYKANNLSKKIINQSQIGAKEVGLCYLHQYLSSNKLHNVVCSYRQISHEENYRPYNINKQKKIQKIPKLILPNFREKNYTNIKAKDLKKNYILKNNGLKKKYTNEKIVDYTINYSCNNNETFKNENEKNFDFTKYKKEISTDFSKFLIHYKETLKIIDNLKEKSISHVLTNEKQDILCYNCSNKNFIKPQLEKIISEDIKKEYQDDISNKYNNRNYVYRKMACLEKVYKPKQEIEVPRLSGIGEENTTDEEMVDDEQEVEDNVWNDESISEMYHNNQSQIIIKKVKSEEPNNNIDKNYNIKNDNSNKEENIYSKRTSAGISTIRDIEYTPKVEKKNLLNNDIIMYPDVDRSFTEYFETPRQYSSPIPKKHTENSSHKNSSYKSEVNVKSIKVNTNNLKKWNNIKLNNDKVFDVISSLSLNNNISNKNDNNINSFSMENNKNHINVSGQLQNDDILYDKQVNESNYDLNEETNHKMPLSSNNNVISRYTFISNKNNRQDFLMEEKNKREDFILSLSNNSSNNMPSKNDVIQRNTPSLSIISSQKLQQTNSNINLISSKNDISKLDSLKSSLNTFNGDELIDNYIITSDKKNSLKSNNNLSKVINDVNSLSSLSSLTSQIIPPTSNIGTQSSQSKISISMKELNDKKESLEKNNFSPSKNQHHSTYFNEMINEEPKTVNSTSSTINISLLKKENSNKEDKKNEKKMTIYQTFQKSGNSQFISNFDDFKRNSKEENVTDVIEISDIKNKSISTNDNINLSNIKSLYNSNENIISLKGYNKNESNKIDGNDIVNYKLDLALNNKNMDENLNLNSENLFFDISSISESGNSIKNNKSDEINKSEKLFIEDNINEKDINLKEKNQSKNSNSNDSTISSLSYKNEKNKNIQKNDDNLSLSSLTTSSTITTNSSKSTNNTSKIENLSNKSSKKSSISTLLSEKESFTNGSSLLSSLPTSAGSFKN</sequence>
<dbReference type="GeneID" id="36384772"/>
<dbReference type="AlphaFoldDB" id="A0A090KVR0"/>
<keyword evidence="3" id="KW-1185">Reference proteome</keyword>
<organism evidence="2">
    <name type="scientific">Strongyloides ratti</name>
    <name type="common">Parasitic roundworm</name>
    <dbReference type="NCBI Taxonomy" id="34506"/>
    <lineage>
        <taxon>Eukaryota</taxon>
        <taxon>Metazoa</taxon>
        <taxon>Ecdysozoa</taxon>
        <taxon>Nematoda</taxon>
        <taxon>Chromadorea</taxon>
        <taxon>Rhabditida</taxon>
        <taxon>Tylenchina</taxon>
        <taxon>Panagrolaimomorpha</taxon>
        <taxon>Strongyloidoidea</taxon>
        <taxon>Strongyloididae</taxon>
        <taxon>Strongyloides</taxon>
    </lineage>
</organism>
<dbReference type="OMA" id="HSIDESH"/>
<feature type="region of interest" description="Disordered" evidence="1">
    <location>
        <begin position="869"/>
        <end position="888"/>
    </location>
</feature>
<evidence type="ECO:0000313" key="3">
    <source>
        <dbReference type="Proteomes" id="UP000035682"/>
    </source>
</evidence>
<dbReference type="WormBase" id="SRAE_X000170300">
    <property type="protein sequence ID" value="SRP11019"/>
    <property type="gene ID" value="WBGene00267278"/>
</dbReference>
<dbReference type="RefSeq" id="XP_024499171.1">
    <property type="nucleotide sequence ID" value="XM_024651963.1"/>
</dbReference>
<name>A0A090KVR0_STRRB</name>
<reference evidence="2" key="2">
    <citation type="submission" date="2014-09" db="EMBL/GenBank/DDBJ databases">
        <authorList>
            <person name="Aslett A.Martin."/>
        </authorList>
    </citation>
    <scope>NUCLEOTIDE SEQUENCE</scope>
    <source>
        <strain evidence="2">ED321 Heterogonic</strain>
    </source>
</reference>
<gene>
    <name evidence="2 4 5" type="ORF">SRAE_X000170300</name>
</gene>
<evidence type="ECO:0000313" key="2">
    <source>
        <dbReference type="EMBL" id="CEF59961.1"/>
    </source>
</evidence>
<dbReference type="Proteomes" id="UP000035682">
    <property type="component" value="Unplaced"/>
</dbReference>
<reference evidence="3" key="1">
    <citation type="submission" date="2014-09" db="EMBL/GenBank/DDBJ databases">
        <authorList>
            <person name="Martin A.A."/>
        </authorList>
    </citation>
    <scope>NUCLEOTIDE SEQUENCE</scope>
    <source>
        <strain evidence="3">ED321</strain>
    </source>
</reference>